<dbReference type="EMBL" id="JBBUTG010000022">
    <property type="protein sequence ID" value="MEK8033871.1"/>
    <property type="molecule type" value="Genomic_DNA"/>
</dbReference>
<accession>A0ABU9BVN3</accession>
<proteinExistence type="predicted"/>
<gene>
    <name evidence="1" type="ORF">AACH06_23855</name>
</gene>
<organism evidence="1 2">
    <name type="scientific">Ideonella lacteola</name>
    <dbReference type="NCBI Taxonomy" id="2984193"/>
    <lineage>
        <taxon>Bacteria</taxon>
        <taxon>Pseudomonadati</taxon>
        <taxon>Pseudomonadota</taxon>
        <taxon>Betaproteobacteria</taxon>
        <taxon>Burkholderiales</taxon>
        <taxon>Sphaerotilaceae</taxon>
        <taxon>Ideonella</taxon>
    </lineage>
</organism>
<evidence type="ECO:0000313" key="2">
    <source>
        <dbReference type="Proteomes" id="UP001371218"/>
    </source>
</evidence>
<dbReference type="RefSeq" id="WP_341428297.1">
    <property type="nucleotide sequence ID" value="NZ_JBBUTG010000022.1"/>
</dbReference>
<evidence type="ECO:0008006" key="3">
    <source>
        <dbReference type="Google" id="ProtNLM"/>
    </source>
</evidence>
<dbReference type="Proteomes" id="UP001371218">
    <property type="component" value="Unassembled WGS sequence"/>
</dbReference>
<keyword evidence="2" id="KW-1185">Reference proteome</keyword>
<protein>
    <recommendedName>
        <fullName evidence="3">DUF3558 domain-containing protein</fullName>
    </recommendedName>
</protein>
<name>A0ABU9BVN3_9BURK</name>
<comment type="caution">
    <text evidence="1">The sequence shown here is derived from an EMBL/GenBank/DDBJ whole genome shotgun (WGS) entry which is preliminary data.</text>
</comment>
<sequence>MLSITGVLLAGCQDRNPPAAVGPGGEIPAAASHATNACARLSDAQAAQVLSLPAVKSHPENAEACHWDSGQPDTPFPILNLSVNAYGDEASAAKLFAATSGMQSKLSRDVNAALGEKAGERVPGKGRAPAGLGDEAWLQLDDVAGADTALLVVRHAAVVYTLGVAGIGSTQGLADRLEAAGRAVVSRP</sequence>
<evidence type="ECO:0000313" key="1">
    <source>
        <dbReference type="EMBL" id="MEK8033871.1"/>
    </source>
</evidence>
<reference evidence="1 2" key="1">
    <citation type="submission" date="2024-04" db="EMBL/GenBank/DDBJ databases">
        <title>Novel species of the genus Ideonella isolated from streams.</title>
        <authorList>
            <person name="Lu H."/>
        </authorList>
    </citation>
    <scope>NUCLEOTIDE SEQUENCE [LARGE SCALE GENOMIC DNA]</scope>
    <source>
        <strain evidence="1 2">DXS29W</strain>
    </source>
</reference>